<feature type="transmembrane region" description="Helical" evidence="1">
    <location>
        <begin position="53"/>
        <end position="74"/>
    </location>
</feature>
<feature type="transmembrane region" description="Helical" evidence="1">
    <location>
        <begin position="125"/>
        <end position="148"/>
    </location>
</feature>
<keyword evidence="1" id="KW-0812">Transmembrane</keyword>
<dbReference type="GeneID" id="93352212"/>
<dbReference type="AlphaFoldDB" id="A0A378TYA0"/>
<feature type="transmembrane region" description="Helical" evidence="1">
    <location>
        <begin position="94"/>
        <end position="113"/>
    </location>
</feature>
<evidence type="ECO:0000313" key="2">
    <source>
        <dbReference type="EMBL" id="STZ67741.1"/>
    </source>
</evidence>
<keyword evidence="1" id="KW-1133">Transmembrane helix</keyword>
<dbReference type="EMBL" id="UGQW01000002">
    <property type="protein sequence ID" value="STZ67741.1"/>
    <property type="molecule type" value="Genomic_DNA"/>
</dbReference>
<organism evidence="2 3">
    <name type="scientific">Neisseria elongata</name>
    <dbReference type="NCBI Taxonomy" id="495"/>
    <lineage>
        <taxon>Bacteria</taxon>
        <taxon>Pseudomonadati</taxon>
        <taxon>Pseudomonadota</taxon>
        <taxon>Betaproteobacteria</taxon>
        <taxon>Neisseriales</taxon>
        <taxon>Neisseriaceae</taxon>
        <taxon>Neisseria</taxon>
    </lineage>
</organism>
<dbReference type="Proteomes" id="UP000254927">
    <property type="component" value="Unassembled WGS sequence"/>
</dbReference>
<reference evidence="2 3" key="1">
    <citation type="submission" date="2018-06" db="EMBL/GenBank/DDBJ databases">
        <authorList>
            <consortium name="Pathogen Informatics"/>
            <person name="Doyle S."/>
        </authorList>
    </citation>
    <scope>NUCLEOTIDE SEQUENCE [LARGE SCALE GENOMIC DNA]</scope>
    <source>
        <strain evidence="2 3">NCTC10660</strain>
    </source>
</reference>
<feature type="transmembrane region" description="Helical" evidence="1">
    <location>
        <begin position="12"/>
        <end position="32"/>
    </location>
</feature>
<dbReference type="InterPro" id="IPR007418">
    <property type="entry name" value="DUF474"/>
</dbReference>
<dbReference type="PIRSF" id="PIRSF015875">
    <property type="entry name" value="UCP015875"/>
    <property type="match status" value="1"/>
</dbReference>
<evidence type="ECO:0000256" key="1">
    <source>
        <dbReference type="SAM" id="Phobius"/>
    </source>
</evidence>
<evidence type="ECO:0000313" key="3">
    <source>
        <dbReference type="Proteomes" id="UP000254927"/>
    </source>
</evidence>
<protein>
    <submittedName>
        <fullName evidence="2">Membrane protein</fullName>
    </submittedName>
</protein>
<dbReference type="RefSeq" id="WP_074897694.1">
    <property type="nucleotide sequence ID" value="NZ_CP031252.1"/>
</dbReference>
<proteinExistence type="predicted"/>
<keyword evidence="1" id="KW-0472">Membrane</keyword>
<name>A0A378TYA0_NEIEL</name>
<sequence length="149" mass="16981">MPDYAWAHLAHLFFAVIFVGGVFFEALVLSVMHTSAVSRESRREVERALSRRAVKVMPWVVAAVFLSGLTMAYLRYLPNLAAPFASSFNLQLTLKVIIAASILLHFIVAVTKMRRHTLTKAWSRYIHTAVLLHMTLIVILAKTMFYFVW</sequence>
<gene>
    <name evidence="2" type="ORF">NCTC10660_01229</name>
</gene>
<accession>A0A378TYA0</accession>